<reference evidence="6" key="1">
    <citation type="submission" date="2023-06" db="EMBL/GenBank/DDBJ databases">
        <title>Identification and characterization of horizontal gene transfer across gut microbiota members of farm animals based on homology search.</title>
        <authorList>
            <person name="Zeman M."/>
            <person name="Kubasova T."/>
            <person name="Jahodarova E."/>
            <person name="Nykrynova M."/>
            <person name="Rychlik I."/>
        </authorList>
    </citation>
    <scope>NUCLEOTIDE SEQUENCE [LARGE SCALE GENOMIC DNA]</scope>
    <source>
        <strain evidence="6">153_Feed</strain>
    </source>
</reference>
<dbReference type="InterPro" id="IPR000792">
    <property type="entry name" value="Tscrpt_reg_LuxR_C"/>
</dbReference>
<evidence type="ECO:0000313" key="6">
    <source>
        <dbReference type="Proteomes" id="UP001529256"/>
    </source>
</evidence>
<evidence type="ECO:0000256" key="2">
    <source>
        <dbReference type="ARBA" id="ARBA00023125"/>
    </source>
</evidence>
<evidence type="ECO:0000313" key="5">
    <source>
        <dbReference type="EMBL" id="MDM8270265.1"/>
    </source>
</evidence>
<dbReference type="SUPFAM" id="SSF46894">
    <property type="entry name" value="C-terminal effector domain of the bipartite response regulators"/>
    <property type="match status" value="1"/>
</dbReference>
<evidence type="ECO:0000256" key="1">
    <source>
        <dbReference type="ARBA" id="ARBA00023015"/>
    </source>
</evidence>
<organism evidence="5 6">
    <name type="scientific">Thermophilibacter provencensis</name>
    <dbReference type="NCBI Taxonomy" id="1852386"/>
    <lineage>
        <taxon>Bacteria</taxon>
        <taxon>Bacillati</taxon>
        <taxon>Actinomycetota</taxon>
        <taxon>Coriobacteriia</taxon>
        <taxon>Coriobacteriales</taxon>
        <taxon>Atopobiaceae</taxon>
        <taxon>Thermophilibacter</taxon>
    </lineage>
</organism>
<keyword evidence="3" id="KW-0804">Transcription</keyword>
<dbReference type="Gene3D" id="1.10.10.10">
    <property type="entry name" value="Winged helix-like DNA-binding domain superfamily/Winged helix DNA-binding domain"/>
    <property type="match status" value="1"/>
</dbReference>
<dbReference type="InterPro" id="IPR036388">
    <property type="entry name" value="WH-like_DNA-bd_sf"/>
</dbReference>
<dbReference type="RefSeq" id="WP_289510367.1">
    <property type="nucleotide sequence ID" value="NZ_JAUDEA010000001.1"/>
</dbReference>
<feature type="domain" description="HTH luxR-type" evidence="4">
    <location>
        <begin position="274"/>
        <end position="337"/>
    </location>
</feature>
<protein>
    <submittedName>
        <fullName evidence="5">Helix-turn-helix transcriptional regulator</fullName>
    </submittedName>
</protein>
<dbReference type="Pfam" id="PF00196">
    <property type="entry name" value="GerE"/>
    <property type="match status" value="1"/>
</dbReference>
<dbReference type="SMART" id="SM00421">
    <property type="entry name" value="HTH_LUXR"/>
    <property type="match status" value="1"/>
</dbReference>
<keyword evidence="6" id="KW-1185">Reference proteome</keyword>
<evidence type="ECO:0000256" key="3">
    <source>
        <dbReference type="ARBA" id="ARBA00023163"/>
    </source>
</evidence>
<comment type="caution">
    <text evidence="5">The sequence shown here is derived from an EMBL/GenBank/DDBJ whole genome shotgun (WGS) entry which is preliminary data.</text>
</comment>
<name>A0ABT7V0X1_9ACTN</name>
<dbReference type="PANTHER" id="PTHR44688:SF16">
    <property type="entry name" value="DNA-BINDING TRANSCRIPTIONAL ACTIVATOR DEVR_DOSR"/>
    <property type="match status" value="1"/>
</dbReference>
<dbReference type="CDD" id="cd06170">
    <property type="entry name" value="LuxR_C_like"/>
    <property type="match status" value="1"/>
</dbReference>
<reference evidence="5 6" key="3">
    <citation type="submission" date="2023-06" db="EMBL/GenBank/DDBJ databases">
        <authorList>
            <person name="Zeman M."/>
            <person name="Kubasova T."/>
            <person name="Jahodarova E."/>
            <person name="Nykrynova M."/>
            <person name="Rychlik I."/>
        </authorList>
    </citation>
    <scope>NUCLEOTIDE SEQUENCE [LARGE SCALE GENOMIC DNA]</scope>
    <source>
        <strain evidence="5 6">153_Feed</strain>
    </source>
</reference>
<gene>
    <name evidence="5" type="ORF">QUW25_00970</name>
</gene>
<keyword evidence="1" id="KW-0805">Transcription regulation</keyword>
<dbReference type="Proteomes" id="UP001529256">
    <property type="component" value="Unassembled WGS sequence"/>
</dbReference>
<dbReference type="PANTHER" id="PTHR44688">
    <property type="entry name" value="DNA-BINDING TRANSCRIPTIONAL ACTIVATOR DEVR_DOSR"/>
    <property type="match status" value="1"/>
</dbReference>
<accession>A0ABT7V0X1</accession>
<dbReference type="EMBL" id="JAUDEA010000001">
    <property type="protein sequence ID" value="MDM8270265.1"/>
    <property type="molecule type" value="Genomic_DNA"/>
</dbReference>
<keyword evidence="2" id="KW-0238">DNA-binding</keyword>
<dbReference type="PRINTS" id="PR00038">
    <property type="entry name" value="HTHLUXR"/>
</dbReference>
<sequence length="337" mass="36139">MTARHPLCDPMPLLSSAFEPGRCRELVESMPEGPARDVARAELLYFTGQAEAAAAAARPLLTSDDLSVLLSASLVLGYASLSLGQADDARAALGTARAAVGEGLDDADPLASAVASFFVTTARTLLHLPLPERVPPLEDCVGLLPEGLRPFALYVLAHQAYLVGEHGRCVGVAEAALAVQGEARPITNTYLHLACVMGYVGMRDVGAARAHLLTAWDLARPDGLIEPFGEHHGLLGGMLEAVIKRGWPDDFRRIIDITYRFSAGWRLVHNPVTGEEVADNLTTTEFASAMLAARGWTNQEIADHLGVSINTAKRHLSHAMEKLGVGSRKGLEHYMLR</sequence>
<evidence type="ECO:0000259" key="4">
    <source>
        <dbReference type="PROSITE" id="PS50043"/>
    </source>
</evidence>
<reference evidence="5 6" key="2">
    <citation type="submission" date="2023-06" db="EMBL/GenBank/DDBJ databases">
        <title>Identification and characterization of horizontal gene transfer across gut microbiota members of farm animals based on homology search.</title>
        <authorList>
            <person name="Schwarzerova J."/>
            <person name="Nykrynova M."/>
            <person name="Jureckova K."/>
            <person name="Cejkova D."/>
            <person name="Rychlik I."/>
        </authorList>
    </citation>
    <scope>NUCLEOTIDE SEQUENCE [LARGE SCALE GENOMIC DNA]</scope>
    <source>
        <strain evidence="5 6">153_Feed</strain>
    </source>
</reference>
<dbReference type="InterPro" id="IPR016032">
    <property type="entry name" value="Sig_transdc_resp-reg_C-effctor"/>
</dbReference>
<proteinExistence type="predicted"/>
<dbReference type="PROSITE" id="PS50043">
    <property type="entry name" value="HTH_LUXR_2"/>
    <property type="match status" value="1"/>
</dbReference>